<gene>
    <name evidence="2" type="ORF">PECAL_5P05060</name>
</gene>
<dbReference type="EMBL" id="CAKKNE010000005">
    <property type="protein sequence ID" value="CAH0375953.1"/>
    <property type="molecule type" value="Genomic_DNA"/>
</dbReference>
<dbReference type="PANTHER" id="PTHR36529">
    <property type="entry name" value="SLL1095 PROTEIN"/>
    <property type="match status" value="1"/>
</dbReference>
<sequence length="410" mass="43885">MLHEFISKTAPQGPALPLEAGDALVVVLKVPAAGKSKTRLHTCFGPHETQKLATAMAADTFERFSCGECAQARRVCCFAPSDERKEASRLAPGWELSPMASRDLKSSDLGTALRDEYVRIRSQSRGAVVFLGSDAPDLPIDYVLDACACARQGTAAICEALDGGYVLLALPANAPPEVFDGVKWSCSETANSQRERLSNCGVSVRTLLGRWSDIDEVTDVHALLERLKTSKACPRVLAMAPKLEAMLAIWKPGEEKQQPPSTITGVAPWAQPTAPQEPWAANAALRARLQARERAASSRDPRGVPDPRIRSGRPPRAPSSLNPVSEGSASVPQPLPAFDASTEANNPTDWEDDDTVAPWAEFSEERQAQRLAELEAFNAKTPPTSPSTVAKSPTTPSTIGSPESKGGFSP</sequence>
<proteinExistence type="predicted"/>
<protein>
    <recommendedName>
        <fullName evidence="4">DUF2064 domain-containing protein</fullName>
    </recommendedName>
</protein>
<dbReference type="Gene3D" id="3.90.550.10">
    <property type="entry name" value="Spore Coat Polysaccharide Biosynthesis Protein SpsA, Chain A"/>
    <property type="match status" value="1"/>
</dbReference>
<comment type="caution">
    <text evidence="2">The sequence shown here is derived from an EMBL/GenBank/DDBJ whole genome shotgun (WGS) entry which is preliminary data.</text>
</comment>
<reference evidence="2" key="1">
    <citation type="submission" date="2021-11" db="EMBL/GenBank/DDBJ databases">
        <authorList>
            <consortium name="Genoscope - CEA"/>
            <person name="William W."/>
        </authorList>
    </citation>
    <scope>NUCLEOTIDE SEQUENCE</scope>
</reference>
<evidence type="ECO:0000256" key="1">
    <source>
        <dbReference type="SAM" id="MobiDB-lite"/>
    </source>
</evidence>
<dbReference type="AlphaFoldDB" id="A0A8J2SNQ4"/>
<dbReference type="SUPFAM" id="SSF53448">
    <property type="entry name" value="Nucleotide-diphospho-sugar transferases"/>
    <property type="match status" value="1"/>
</dbReference>
<evidence type="ECO:0008006" key="4">
    <source>
        <dbReference type="Google" id="ProtNLM"/>
    </source>
</evidence>
<feature type="compositionally biased region" description="Basic and acidic residues" evidence="1">
    <location>
        <begin position="290"/>
        <end position="309"/>
    </location>
</feature>
<dbReference type="InterPro" id="IPR018641">
    <property type="entry name" value="Trfase_1_rSAM/seldom-assoc"/>
</dbReference>
<accession>A0A8J2SNQ4</accession>
<keyword evidence="3" id="KW-1185">Reference proteome</keyword>
<feature type="region of interest" description="Disordered" evidence="1">
    <location>
        <begin position="289"/>
        <end position="410"/>
    </location>
</feature>
<name>A0A8J2SNQ4_9STRA</name>
<organism evidence="2 3">
    <name type="scientific">Pelagomonas calceolata</name>
    <dbReference type="NCBI Taxonomy" id="35677"/>
    <lineage>
        <taxon>Eukaryota</taxon>
        <taxon>Sar</taxon>
        <taxon>Stramenopiles</taxon>
        <taxon>Ochrophyta</taxon>
        <taxon>Pelagophyceae</taxon>
        <taxon>Pelagomonadales</taxon>
        <taxon>Pelagomonadaceae</taxon>
        <taxon>Pelagomonas</taxon>
    </lineage>
</organism>
<dbReference type="OrthoDB" id="191769at2759"/>
<dbReference type="PANTHER" id="PTHR36529:SF1">
    <property type="entry name" value="GLYCOSYLTRANSFERASE"/>
    <property type="match status" value="1"/>
</dbReference>
<dbReference type="Proteomes" id="UP000789595">
    <property type="component" value="Unassembled WGS sequence"/>
</dbReference>
<dbReference type="Pfam" id="PF09837">
    <property type="entry name" value="DUF2064"/>
    <property type="match status" value="1"/>
</dbReference>
<evidence type="ECO:0000313" key="2">
    <source>
        <dbReference type="EMBL" id="CAH0375953.1"/>
    </source>
</evidence>
<feature type="region of interest" description="Disordered" evidence="1">
    <location>
        <begin position="253"/>
        <end position="273"/>
    </location>
</feature>
<evidence type="ECO:0000313" key="3">
    <source>
        <dbReference type="Proteomes" id="UP000789595"/>
    </source>
</evidence>
<feature type="compositionally biased region" description="Polar residues" evidence="1">
    <location>
        <begin position="319"/>
        <end position="331"/>
    </location>
</feature>
<feature type="compositionally biased region" description="Polar residues" evidence="1">
    <location>
        <begin position="386"/>
        <end position="401"/>
    </location>
</feature>
<dbReference type="InterPro" id="IPR029044">
    <property type="entry name" value="Nucleotide-diphossugar_trans"/>
</dbReference>